<comment type="caution">
    <text evidence="1">The sequence shown here is derived from an EMBL/GenBank/DDBJ whole genome shotgun (WGS) entry which is preliminary data.</text>
</comment>
<dbReference type="AlphaFoldDB" id="A0A8H3EMA1"/>
<dbReference type="OrthoDB" id="2245989at2759"/>
<name>A0A8H3EMA1_9LECA</name>
<reference evidence="1" key="1">
    <citation type="submission" date="2021-03" db="EMBL/GenBank/DDBJ databases">
        <authorList>
            <person name="Tagirdzhanova G."/>
        </authorList>
    </citation>
    <scope>NUCLEOTIDE SEQUENCE</scope>
</reference>
<proteinExistence type="predicted"/>
<sequence>MADPDPETVVPSAIGPERKRVLGVLAQRRGARKRQQRQHQVQSDVVQQLPLTPSTLQWGSTDNSYGQSTSILFDENGSNLFNPQSDDPTIPFLDPQAAHDQQLFIPTTCQFSDDRILQTPVLKLVRTAMEMATRLGCETTIWDPTTSHLLPRDIATLANLPPDFHPVEAQIMVPHHPLLDILPWPQVRSKLILLFSMPAYLRPPAARDALALVKLVYDLEDESEGCRILGEDGFSAASWEVGQKVFTNWWWAFDREIIQHSNALRRVRGVQALTLEQAYGPNATN</sequence>
<gene>
    <name evidence="1" type="ORF">GOMPHAMPRED_003222</name>
</gene>
<protein>
    <submittedName>
        <fullName evidence="1">Uncharacterized protein</fullName>
    </submittedName>
</protein>
<dbReference type="InterPro" id="IPR021833">
    <property type="entry name" value="DUF3425"/>
</dbReference>
<evidence type="ECO:0000313" key="2">
    <source>
        <dbReference type="Proteomes" id="UP000664169"/>
    </source>
</evidence>
<dbReference type="PANTHER" id="PTHR38116">
    <property type="entry name" value="CHROMOSOME 7, WHOLE GENOME SHOTGUN SEQUENCE"/>
    <property type="match status" value="1"/>
</dbReference>
<organism evidence="1 2">
    <name type="scientific">Gomphillus americanus</name>
    <dbReference type="NCBI Taxonomy" id="1940652"/>
    <lineage>
        <taxon>Eukaryota</taxon>
        <taxon>Fungi</taxon>
        <taxon>Dikarya</taxon>
        <taxon>Ascomycota</taxon>
        <taxon>Pezizomycotina</taxon>
        <taxon>Lecanoromycetes</taxon>
        <taxon>OSLEUM clade</taxon>
        <taxon>Ostropomycetidae</taxon>
        <taxon>Ostropales</taxon>
        <taxon>Graphidaceae</taxon>
        <taxon>Gomphilloideae</taxon>
        <taxon>Gomphillus</taxon>
    </lineage>
</organism>
<accession>A0A8H3EMA1</accession>
<dbReference type="EMBL" id="CAJPDQ010000002">
    <property type="protein sequence ID" value="CAF9905496.1"/>
    <property type="molecule type" value="Genomic_DNA"/>
</dbReference>
<dbReference type="Proteomes" id="UP000664169">
    <property type="component" value="Unassembled WGS sequence"/>
</dbReference>
<dbReference type="PANTHER" id="PTHR38116:SF9">
    <property type="entry name" value="BZIP DOMAIN-CONTAINING PROTEIN"/>
    <property type="match status" value="1"/>
</dbReference>
<dbReference type="Pfam" id="PF11905">
    <property type="entry name" value="DUF3425"/>
    <property type="match status" value="1"/>
</dbReference>
<keyword evidence="2" id="KW-1185">Reference proteome</keyword>
<evidence type="ECO:0000313" key="1">
    <source>
        <dbReference type="EMBL" id="CAF9905496.1"/>
    </source>
</evidence>